<dbReference type="Bgee" id="ENSECAG00000022377">
    <property type="expression patterns" value="Expressed in bone marrow and 8 other cell types or tissues"/>
</dbReference>
<dbReference type="SMART" id="SM00276">
    <property type="entry name" value="GLECT"/>
    <property type="match status" value="2"/>
</dbReference>
<dbReference type="Gene3D" id="2.60.120.200">
    <property type="match status" value="2"/>
</dbReference>
<reference evidence="4" key="2">
    <citation type="submission" date="2025-08" db="UniProtKB">
        <authorList>
            <consortium name="Ensembl"/>
        </authorList>
    </citation>
    <scope>IDENTIFICATION</scope>
    <source>
        <strain evidence="4">Thoroughbred</strain>
    </source>
</reference>
<keyword evidence="1 2" id="KW-0430">Lectin</keyword>
<evidence type="ECO:0000313" key="4">
    <source>
        <dbReference type="Ensembl" id="ENSECAP00000020365.3"/>
    </source>
</evidence>
<feature type="domain" description="Galectin" evidence="3">
    <location>
        <begin position="233"/>
        <end position="361"/>
    </location>
</feature>
<dbReference type="PANTHER" id="PTHR11346">
    <property type="entry name" value="GALECTIN"/>
    <property type="match status" value="1"/>
</dbReference>
<dbReference type="Pfam" id="PF00337">
    <property type="entry name" value="Gal-bind_lectin"/>
    <property type="match status" value="2"/>
</dbReference>
<dbReference type="GO" id="GO:0032689">
    <property type="term" value="P:negative regulation of type II interferon production"/>
    <property type="evidence" value="ECO:0000318"/>
    <property type="project" value="GO_Central"/>
</dbReference>
<reference evidence="4 5" key="1">
    <citation type="journal article" date="2009" name="Science">
        <title>Genome sequence, comparative analysis, and population genetics of the domestic horse.</title>
        <authorList>
            <consortium name="Broad Institute Genome Sequencing Platform"/>
            <consortium name="Broad Institute Whole Genome Assembly Team"/>
            <person name="Wade C.M."/>
            <person name="Giulotto E."/>
            <person name="Sigurdsson S."/>
            <person name="Zoli M."/>
            <person name="Gnerre S."/>
            <person name="Imsland F."/>
            <person name="Lear T.L."/>
            <person name="Adelson D.L."/>
            <person name="Bailey E."/>
            <person name="Bellone R.R."/>
            <person name="Bloecker H."/>
            <person name="Distl O."/>
            <person name="Edgar R.C."/>
            <person name="Garber M."/>
            <person name="Leeb T."/>
            <person name="Mauceli E."/>
            <person name="MacLeod J.N."/>
            <person name="Penedo M.C.T."/>
            <person name="Raison J.M."/>
            <person name="Sharpe T."/>
            <person name="Vogel J."/>
            <person name="Andersson L."/>
            <person name="Antczak D.F."/>
            <person name="Biagi T."/>
            <person name="Binns M.M."/>
            <person name="Chowdhary B.P."/>
            <person name="Coleman S.J."/>
            <person name="Della Valle G."/>
            <person name="Fryc S."/>
            <person name="Guerin G."/>
            <person name="Hasegawa T."/>
            <person name="Hill E.W."/>
            <person name="Jurka J."/>
            <person name="Kiialainen A."/>
            <person name="Lindgren G."/>
            <person name="Liu J."/>
            <person name="Magnani E."/>
            <person name="Mickelson J.R."/>
            <person name="Murray J."/>
            <person name="Nergadze S.G."/>
            <person name="Onofrio R."/>
            <person name="Pedroni S."/>
            <person name="Piras M.F."/>
            <person name="Raudsepp T."/>
            <person name="Rocchi M."/>
            <person name="Roeed K.H."/>
            <person name="Ryder O.A."/>
            <person name="Searle S."/>
            <person name="Skow L."/>
            <person name="Swinburne J.E."/>
            <person name="Syvaenen A.C."/>
            <person name="Tozaki T."/>
            <person name="Valberg S.J."/>
            <person name="Vaudin M."/>
            <person name="White J.R."/>
            <person name="Zody M.C."/>
            <person name="Lander E.S."/>
            <person name="Lindblad-Toh K."/>
        </authorList>
    </citation>
    <scope>NUCLEOTIDE SEQUENCE [LARGE SCALE GENOMIC DNA]</scope>
    <source>
        <strain evidence="4 5">Thoroughbred</strain>
    </source>
</reference>
<evidence type="ECO:0000256" key="2">
    <source>
        <dbReference type="RuleBase" id="RU102079"/>
    </source>
</evidence>
<dbReference type="GO" id="GO:0030246">
    <property type="term" value="F:carbohydrate binding"/>
    <property type="evidence" value="ECO:0000318"/>
    <property type="project" value="GO_Central"/>
</dbReference>
<dbReference type="GO" id="GO:0005634">
    <property type="term" value="C:nucleus"/>
    <property type="evidence" value="ECO:0000318"/>
    <property type="project" value="GO_Central"/>
</dbReference>
<reference evidence="4" key="3">
    <citation type="submission" date="2025-09" db="UniProtKB">
        <authorList>
            <consortium name="Ensembl"/>
        </authorList>
    </citation>
    <scope>IDENTIFICATION</scope>
    <source>
        <strain evidence="4">Thoroughbred</strain>
    </source>
</reference>
<dbReference type="Ensembl" id="ENSECAT00000024511.3">
    <property type="protein sequence ID" value="ENSECAP00000020365.3"/>
    <property type="gene ID" value="ENSECAG00000022377.3"/>
</dbReference>
<dbReference type="GO" id="GO:0016936">
    <property type="term" value="F:galactoside binding"/>
    <property type="evidence" value="ECO:0000318"/>
    <property type="project" value="GO_Central"/>
</dbReference>
<dbReference type="Proteomes" id="UP000002281">
    <property type="component" value="Chromosome 11"/>
</dbReference>
<evidence type="ECO:0000256" key="1">
    <source>
        <dbReference type="ARBA" id="ARBA00022734"/>
    </source>
</evidence>
<dbReference type="GO" id="GO:2000562">
    <property type="term" value="P:negative regulation of CD4-positive, alpha-beta T cell proliferation"/>
    <property type="evidence" value="ECO:0000318"/>
    <property type="project" value="GO_Central"/>
</dbReference>
<protein>
    <recommendedName>
        <fullName evidence="2">Galectin</fullName>
    </recommendedName>
</protein>
<dbReference type="SUPFAM" id="SSF49899">
    <property type="entry name" value="Concanavalin A-like lectins/glucanases"/>
    <property type="match status" value="2"/>
</dbReference>
<name>F6VZR0_HORSE</name>
<dbReference type="InterPro" id="IPR001079">
    <property type="entry name" value="Galectin_CRD"/>
</dbReference>
<dbReference type="PROSITE" id="PS51304">
    <property type="entry name" value="GALECTIN"/>
    <property type="match status" value="2"/>
</dbReference>
<sequence length="361" mass="39804">SMGAGLQIPLYHSPAVVPFCGTIQGGLQDGLEITIKGVILASKDTRFAVNFQTDTSDNDIAFHFNPRFESGGYLVCNTKENGYWGTEEWKTPLPFQKGDPFELSFLVQSSRFQVTVNKNLFVQYTHRVPFHGVDILRVTGIVQLFSISFQVSLSTWHLSQGLGAGPILAMHRPCWVSPNAGGSVDTPPASLARPSGVTVSVWNTFLSLPDSWATPLSHSLFLPYPGSFWPLPWLWAGWGGAGTRSSVVRGGPCELPTPRFHINLRSGSDIAFHRKPLFNENTVVCNMQINSSWGSEEQSLPGKTPFTQGRSFSVCITCEGRCLRVDVDGQHLCDYNHRLKNLPNINNLKVAGDIQLTRLQT</sequence>
<dbReference type="FunFam" id="2.60.120.200:FF:000078">
    <property type="entry name" value="Galectin"/>
    <property type="match status" value="1"/>
</dbReference>
<dbReference type="SMART" id="SM00908">
    <property type="entry name" value="Gal-bind_lectin"/>
    <property type="match status" value="2"/>
</dbReference>
<keyword evidence="5" id="KW-1185">Reference proteome</keyword>
<dbReference type="InterPro" id="IPR013320">
    <property type="entry name" value="ConA-like_dom_sf"/>
</dbReference>
<feature type="domain" description="Galectin" evidence="3">
    <location>
        <begin position="19"/>
        <end position="150"/>
    </location>
</feature>
<evidence type="ECO:0000313" key="5">
    <source>
        <dbReference type="Proteomes" id="UP000002281"/>
    </source>
</evidence>
<proteinExistence type="predicted"/>
<dbReference type="PANTHER" id="PTHR11346:SF147">
    <property type="entry name" value="GALECTIN"/>
    <property type="match status" value="1"/>
</dbReference>
<organism evidence="4 5">
    <name type="scientific">Equus caballus</name>
    <name type="common">Horse</name>
    <dbReference type="NCBI Taxonomy" id="9796"/>
    <lineage>
        <taxon>Eukaryota</taxon>
        <taxon>Metazoa</taxon>
        <taxon>Chordata</taxon>
        <taxon>Craniata</taxon>
        <taxon>Vertebrata</taxon>
        <taxon>Euteleostomi</taxon>
        <taxon>Mammalia</taxon>
        <taxon>Eutheria</taxon>
        <taxon>Laurasiatheria</taxon>
        <taxon>Perissodactyla</taxon>
        <taxon>Equidae</taxon>
        <taxon>Equus</taxon>
    </lineage>
</organism>
<accession>F6VZR0</accession>
<dbReference type="GO" id="GO:0010628">
    <property type="term" value="P:positive regulation of gene expression"/>
    <property type="evidence" value="ECO:0000318"/>
    <property type="project" value="GO_Central"/>
</dbReference>
<evidence type="ECO:0000259" key="3">
    <source>
        <dbReference type="PROSITE" id="PS51304"/>
    </source>
</evidence>
<dbReference type="AlphaFoldDB" id="F6VZR0"/>
<dbReference type="GO" id="GO:0005829">
    <property type="term" value="C:cytosol"/>
    <property type="evidence" value="ECO:0000318"/>
    <property type="project" value="GO_Central"/>
</dbReference>
<dbReference type="InterPro" id="IPR044156">
    <property type="entry name" value="Galectin-like"/>
</dbReference>
<dbReference type="CDD" id="cd00070">
    <property type="entry name" value="GLECT"/>
    <property type="match status" value="2"/>
</dbReference>
<dbReference type="HOGENOM" id="CLU_037794_1_0_1"/>
<dbReference type="GeneTree" id="ENSGT00940000162258"/>